<evidence type="ECO:0000313" key="8">
    <source>
        <dbReference type="Proteomes" id="UP001549921"/>
    </source>
</evidence>
<evidence type="ECO:0000256" key="5">
    <source>
        <dbReference type="PROSITE-ProRule" id="PRU00309"/>
    </source>
</evidence>
<dbReference type="AlphaFoldDB" id="A0ABD0T0D2"/>
<dbReference type="PANTHER" id="PTHR46600:SF11">
    <property type="entry name" value="THAP DOMAIN-CONTAINING PROTEIN 10"/>
    <property type="match status" value="1"/>
</dbReference>
<comment type="caution">
    <text evidence="7">The sequence shown here is derived from an EMBL/GenBank/DDBJ whole genome shotgun (WGS) entry which is preliminary data.</text>
</comment>
<evidence type="ECO:0000256" key="4">
    <source>
        <dbReference type="ARBA" id="ARBA00023125"/>
    </source>
</evidence>
<dbReference type="Proteomes" id="UP001549921">
    <property type="component" value="Unassembled WGS sequence"/>
</dbReference>
<evidence type="ECO:0000256" key="1">
    <source>
        <dbReference type="ARBA" id="ARBA00022723"/>
    </source>
</evidence>
<organism evidence="7 8">
    <name type="scientific">Loxostege sticticalis</name>
    <name type="common">Beet webworm moth</name>
    <dbReference type="NCBI Taxonomy" id="481309"/>
    <lineage>
        <taxon>Eukaryota</taxon>
        <taxon>Metazoa</taxon>
        <taxon>Ecdysozoa</taxon>
        <taxon>Arthropoda</taxon>
        <taxon>Hexapoda</taxon>
        <taxon>Insecta</taxon>
        <taxon>Pterygota</taxon>
        <taxon>Neoptera</taxon>
        <taxon>Endopterygota</taxon>
        <taxon>Lepidoptera</taxon>
        <taxon>Glossata</taxon>
        <taxon>Ditrysia</taxon>
        <taxon>Pyraloidea</taxon>
        <taxon>Crambidae</taxon>
        <taxon>Pyraustinae</taxon>
        <taxon>Loxostege</taxon>
    </lineage>
</organism>
<evidence type="ECO:0000256" key="3">
    <source>
        <dbReference type="ARBA" id="ARBA00022833"/>
    </source>
</evidence>
<dbReference type="SMART" id="SM00980">
    <property type="entry name" value="THAP"/>
    <property type="match status" value="1"/>
</dbReference>
<evidence type="ECO:0000256" key="2">
    <source>
        <dbReference type="ARBA" id="ARBA00022771"/>
    </source>
</evidence>
<keyword evidence="1" id="KW-0479">Metal-binding</keyword>
<gene>
    <name evidence="7" type="ORF">ABMA28_002277</name>
</gene>
<proteinExistence type="predicted"/>
<evidence type="ECO:0000259" key="6">
    <source>
        <dbReference type="PROSITE" id="PS50950"/>
    </source>
</evidence>
<dbReference type="GO" id="GO:0008270">
    <property type="term" value="F:zinc ion binding"/>
    <property type="evidence" value="ECO:0007669"/>
    <property type="project" value="UniProtKB-KW"/>
</dbReference>
<dbReference type="InterPro" id="IPR006612">
    <property type="entry name" value="THAP_Znf"/>
</dbReference>
<protein>
    <recommendedName>
        <fullName evidence="6">THAP-type domain-containing protein</fullName>
    </recommendedName>
</protein>
<evidence type="ECO:0000313" key="7">
    <source>
        <dbReference type="EMBL" id="KAL0831477.1"/>
    </source>
</evidence>
<keyword evidence="4 5" id="KW-0238">DNA-binding</keyword>
<dbReference type="PANTHER" id="PTHR46600">
    <property type="entry name" value="THAP DOMAIN-CONTAINING"/>
    <property type="match status" value="1"/>
</dbReference>
<dbReference type="EMBL" id="JBEDNZ010000012">
    <property type="protein sequence ID" value="KAL0831477.1"/>
    <property type="molecule type" value="Genomic_DNA"/>
</dbReference>
<dbReference type="GO" id="GO:0003677">
    <property type="term" value="F:DNA binding"/>
    <property type="evidence" value="ECO:0007669"/>
    <property type="project" value="UniProtKB-UniRule"/>
</dbReference>
<dbReference type="PROSITE" id="PS50950">
    <property type="entry name" value="ZF_THAP"/>
    <property type="match status" value="1"/>
</dbReference>
<name>A0ABD0T0D2_LOXSC</name>
<keyword evidence="3" id="KW-0862">Zinc</keyword>
<dbReference type="SUPFAM" id="SSF57716">
    <property type="entry name" value="Glucocorticoid receptor-like (DNA-binding domain)"/>
    <property type="match status" value="1"/>
</dbReference>
<feature type="domain" description="THAP-type" evidence="6">
    <location>
        <begin position="1"/>
        <end position="79"/>
    </location>
</feature>
<keyword evidence="2 5" id="KW-0863">Zinc-finger</keyword>
<accession>A0ABD0T0D2</accession>
<sequence length="129" mass="15597">MVSCSVMDCSTTKRNNHEKFHFTGPTNLDMRKTWLKLINRPNWIPKKYSCICSKHFEEKILQTRGAKRILMKSAIPTNIVPAKIKPRRTMSSYVYRDMYQRHPHVNRRYRILDLHRRYCKSPHHRPLFN</sequence>
<reference evidence="7 8" key="1">
    <citation type="submission" date="2024-06" db="EMBL/GenBank/DDBJ databases">
        <title>A chromosome-level genome assembly of beet webworm, Loxostege sticticalis.</title>
        <authorList>
            <person name="Zhang Y."/>
        </authorList>
    </citation>
    <scope>NUCLEOTIDE SEQUENCE [LARGE SCALE GENOMIC DNA]</scope>
    <source>
        <strain evidence="7">AQ028</strain>
        <tissue evidence="7">Male pupae</tissue>
    </source>
</reference>
<dbReference type="Pfam" id="PF05485">
    <property type="entry name" value="THAP"/>
    <property type="match status" value="1"/>
</dbReference>
<dbReference type="InterPro" id="IPR026516">
    <property type="entry name" value="THAP1/10"/>
</dbReference>